<dbReference type="Gene3D" id="1.10.150.130">
    <property type="match status" value="1"/>
</dbReference>
<dbReference type="PROSITE" id="PS51898">
    <property type="entry name" value="TYR_RECOMBINASE"/>
    <property type="match status" value="1"/>
</dbReference>
<dbReference type="Gene3D" id="1.10.443.10">
    <property type="entry name" value="Intergrase catalytic core"/>
    <property type="match status" value="1"/>
</dbReference>
<evidence type="ECO:0000313" key="7">
    <source>
        <dbReference type="Proteomes" id="UP001216558"/>
    </source>
</evidence>
<keyword evidence="3" id="KW-0238">DNA-binding</keyword>
<sequence>MPLTVKEIENIQPGSKPTKHTDEKGLFLLVAPTGSKRWHMKYRFNGKEKRISFGPFPEVSLKAARAKRDEARALLADGVDPSGKRQAERLEQRLAQENTFGMVARELIEKRASDGDKAISETTRSKTEWLLSLLEPAIGSVPVPEVTAPMLLAALRQVEESGRRETARRLRSFASRVIDYAIATGRAEHNPAPALRRALRSPVVRNHPAIIDPRQLGKLLKAIDDYRGYASTNAALKLSAHLFQRPGEIRAMRWADLDLDKAIWTIPAGDTKMRREHRVPLSRQALAIIRSMEDVSSYSEWVFPSWTPKKPLSENAINGALRRLGYEGKMTAHGFRSTASSLLNESGKWNPDAIERALAHQDGNAVRSVYNRTQYWPERVAMMQWWSDQLDSFKAGVFEELQGGGQ</sequence>
<reference evidence="6 7" key="1">
    <citation type="submission" date="2022-10" db="EMBL/GenBank/DDBJ databases">
        <title>Erythrobacter sp. sf7 Genome sequencing.</title>
        <authorList>
            <person name="Park S."/>
        </authorList>
    </citation>
    <scope>NUCLEOTIDE SEQUENCE [LARGE SCALE GENOMIC DNA]</scope>
    <source>
        <strain evidence="7">sf7</strain>
    </source>
</reference>
<keyword evidence="4" id="KW-0233">DNA recombination</keyword>
<keyword evidence="7" id="KW-1185">Reference proteome</keyword>
<dbReference type="InterPro" id="IPR002104">
    <property type="entry name" value="Integrase_catalytic"/>
</dbReference>
<evidence type="ECO:0000313" key="6">
    <source>
        <dbReference type="EMBL" id="MDC8755356.1"/>
    </source>
</evidence>
<dbReference type="InterPro" id="IPR013762">
    <property type="entry name" value="Integrase-like_cat_sf"/>
</dbReference>
<evidence type="ECO:0000256" key="2">
    <source>
        <dbReference type="ARBA" id="ARBA00022908"/>
    </source>
</evidence>
<organism evidence="6 7">
    <name type="scientific">Erythrobacter fulvus</name>
    <dbReference type="NCBI Taxonomy" id="2987523"/>
    <lineage>
        <taxon>Bacteria</taxon>
        <taxon>Pseudomonadati</taxon>
        <taxon>Pseudomonadota</taxon>
        <taxon>Alphaproteobacteria</taxon>
        <taxon>Sphingomonadales</taxon>
        <taxon>Erythrobacteraceae</taxon>
        <taxon>Erythrobacter/Porphyrobacter group</taxon>
        <taxon>Erythrobacter</taxon>
    </lineage>
</organism>
<evidence type="ECO:0000256" key="4">
    <source>
        <dbReference type="ARBA" id="ARBA00023172"/>
    </source>
</evidence>
<feature type="domain" description="Tyr recombinase" evidence="5">
    <location>
        <begin position="206"/>
        <end position="383"/>
    </location>
</feature>
<dbReference type="CDD" id="cd00801">
    <property type="entry name" value="INT_P4_C"/>
    <property type="match status" value="1"/>
</dbReference>
<dbReference type="InterPro" id="IPR038488">
    <property type="entry name" value="Integrase_DNA-bd_sf"/>
</dbReference>
<evidence type="ECO:0000256" key="1">
    <source>
        <dbReference type="ARBA" id="ARBA00008857"/>
    </source>
</evidence>
<dbReference type="Pfam" id="PF22022">
    <property type="entry name" value="Phage_int_M"/>
    <property type="match status" value="1"/>
</dbReference>
<protein>
    <submittedName>
        <fullName evidence="6">Tyrosine-type recombinase/integrase</fullName>
    </submittedName>
</protein>
<comment type="caution">
    <text evidence="6">The sequence shown here is derived from an EMBL/GenBank/DDBJ whole genome shotgun (WGS) entry which is preliminary data.</text>
</comment>
<dbReference type="PANTHER" id="PTHR30629:SF2">
    <property type="entry name" value="PROPHAGE INTEGRASE INTS-RELATED"/>
    <property type="match status" value="1"/>
</dbReference>
<dbReference type="Pfam" id="PF13356">
    <property type="entry name" value="Arm-DNA-bind_3"/>
    <property type="match status" value="1"/>
</dbReference>
<dbReference type="InterPro" id="IPR025166">
    <property type="entry name" value="Integrase_DNA_bind_dom"/>
</dbReference>
<comment type="similarity">
    <text evidence="1">Belongs to the 'phage' integrase family.</text>
</comment>
<accession>A0ABT5JRH5</accession>
<gene>
    <name evidence="6" type="ORF">OIK40_11970</name>
</gene>
<evidence type="ECO:0000256" key="3">
    <source>
        <dbReference type="ARBA" id="ARBA00023125"/>
    </source>
</evidence>
<dbReference type="InterPro" id="IPR053876">
    <property type="entry name" value="Phage_int_M"/>
</dbReference>
<dbReference type="InterPro" id="IPR010998">
    <property type="entry name" value="Integrase_recombinase_N"/>
</dbReference>
<dbReference type="PANTHER" id="PTHR30629">
    <property type="entry name" value="PROPHAGE INTEGRASE"/>
    <property type="match status" value="1"/>
</dbReference>
<dbReference type="Pfam" id="PF00589">
    <property type="entry name" value="Phage_integrase"/>
    <property type="match status" value="1"/>
</dbReference>
<dbReference type="RefSeq" id="WP_273678569.1">
    <property type="nucleotide sequence ID" value="NZ_JAQQXQ010000009.1"/>
</dbReference>
<proteinExistence type="inferred from homology"/>
<keyword evidence="2" id="KW-0229">DNA integration</keyword>
<dbReference type="InterPro" id="IPR011010">
    <property type="entry name" value="DNA_brk_join_enz"/>
</dbReference>
<dbReference type="Gene3D" id="3.30.160.390">
    <property type="entry name" value="Integrase, DNA-binding domain"/>
    <property type="match status" value="1"/>
</dbReference>
<dbReference type="InterPro" id="IPR050808">
    <property type="entry name" value="Phage_Integrase"/>
</dbReference>
<dbReference type="Proteomes" id="UP001216558">
    <property type="component" value="Unassembled WGS sequence"/>
</dbReference>
<evidence type="ECO:0000259" key="5">
    <source>
        <dbReference type="PROSITE" id="PS51898"/>
    </source>
</evidence>
<dbReference type="SUPFAM" id="SSF56349">
    <property type="entry name" value="DNA breaking-rejoining enzymes"/>
    <property type="match status" value="1"/>
</dbReference>
<name>A0ABT5JRH5_9SPHN</name>
<dbReference type="EMBL" id="JAQQXQ010000009">
    <property type="protein sequence ID" value="MDC8755356.1"/>
    <property type="molecule type" value="Genomic_DNA"/>
</dbReference>